<sequence length="96" mass="10794">MDITFTKQDAREVYYPHNVALVIKINCGSTQLWRVLVDNGSAVDILYYDAFKKMGLSENDLKPDATLLYGFTGNSIMPRGMIDLMVNVGIYPRVST</sequence>
<evidence type="ECO:0000313" key="2">
    <source>
        <dbReference type="Proteomes" id="UP000237105"/>
    </source>
</evidence>
<accession>A0A2P5AI29</accession>
<evidence type="ECO:0000313" key="1">
    <source>
        <dbReference type="EMBL" id="PON36170.1"/>
    </source>
</evidence>
<dbReference type="OrthoDB" id="1624859at2759"/>
<proteinExistence type="predicted"/>
<feature type="non-terminal residue" evidence="1">
    <location>
        <position position="96"/>
    </location>
</feature>
<protein>
    <recommendedName>
        <fullName evidence="3">Aspartic peptidase domain containing protein</fullName>
    </recommendedName>
</protein>
<name>A0A2P5AI29_PARAD</name>
<dbReference type="PANTHER" id="PTHR33240">
    <property type="entry name" value="OS08G0508500 PROTEIN"/>
    <property type="match status" value="1"/>
</dbReference>
<dbReference type="Proteomes" id="UP000237105">
    <property type="component" value="Unassembled WGS sequence"/>
</dbReference>
<dbReference type="AlphaFoldDB" id="A0A2P5AI29"/>
<gene>
    <name evidence="1" type="ORF">PanWU01x14_330590</name>
</gene>
<organism evidence="1 2">
    <name type="scientific">Parasponia andersonii</name>
    <name type="common">Sponia andersonii</name>
    <dbReference type="NCBI Taxonomy" id="3476"/>
    <lineage>
        <taxon>Eukaryota</taxon>
        <taxon>Viridiplantae</taxon>
        <taxon>Streptophyta</taxon>
        <taxon>Embryophyta</taxon>
        <taxon>Tracheophyta</taxon>
        <taxon>Spermatophyta</taxon>
        <taxon>Magnoliopsida</taxon>
        <taxon>eudicotyledons</taxon>
        <taxon>Gunneridae</taxon>
        <taxon>Pentapetalae</taxon>
        <taxon>rosids</taxon>
        <taxon>fabids</taxon>
        <taxon>Rosales</taxon>
        <taxon>Cannabaceae</taxon>
        <taxon>Parasponia</taxon>
    </lineage>
</organism>
<evidence type="ECO:0008006" key="3">
    <source>
        <dbReference type="Google" id="ProtNLM"/>
    </source>
</evidence>
<keyword evidence="2" id="KW-1185">Reference proteome</keyword>
<dbReference type="PANTHER" id="PTHR33240:SF15">
    <property type="entry name" value="GAG-PRO-LIKE PROTEIN"/>
    <property type="match status" value="1"/>
</dbReference>
<comment type="caution">
    <text evidence="1">The sequence shown here is derived from an EMBL/GenBank/DDBJ whole genome shotgun (WGS) entry which is preliminary data.</text>
</comment>
<reference evidence="2" key="1">
    <citation type="submission" date="2016-06" db="EMBL/GenBank/DDBJ databases">
        <title>Parallel loss of symbiosis genes in relatives of nitrogen-fixing non-legume Parasponia.</title>
        <authorList>
            <person name="Van Velzen R."/>
            <person name="Holmer R."/>
            <person name="Bu F."/>
            <person name="Rutten L."/>
            <person name="Van Zeijl A."/>
            <person name="Liu W."/>
            <person name="Santuari L."/>
            <person name="Cao Q."/>
            <person name="Sharma T."/>
            <person name="Shen D."/>
            <person name="Roswanjaya Y."/>
            <person name="Wardhani T."/>
            <person name="Kalhor M.S."/>
            <person name="Jansen J."/>
            <person name="Van den Hoogen J."/>
            <person name="Gungor B."/>
            <person name="Hartog M."/>
            <person name="Hontelez J."/>
            <person name="Verver J."/>
            <person name="Yang W.-C."/>
            <person name="Schijlen E."/>
            <person name="Repin R."/>
            <person name="Schilthuizen M."/>
            <person name="Schranz E."/>
            <person name="Heidstra R."/>
            <person name="Miyata K."/>
            <person name="Fedorova E."/>
            <person name="Kohlen W."/>
            <person name="Bisseling T."/>
            <person name="Smit S."/>
            <person name="Geurts R."/>
        </authorList>
    </citation>
    <scope>NUCLEOTIDE SEQUENCE [LARGE SCALE GENOMIC DNA]</scope>
    <source>
        <strain evidence="2">cv. WU1-14</strain>
    </source>
</reference>
<dbReference type="EMBL" id="JXTB01000581">
    <property type="protein sequence ID" value="PON36170.1"/>
    <property type="molecule type" value="Genomic_DNA"/>
</dbReference>